<keyword evidence="6 7" id="KW-0663">Pyridoxal phosphate</keyword>
<dbReference type="Gene3D" id="3.90.1150.10">
    <property type="entry name" value="Aspartate Aminotransferase, domain 1"/>
    <property type="match status" value="1"/>
</dbReference>
<dbReference type="EMBL" id="CP056069">
    <property type="protein sequence ID" value="UVC49414.1"/>
    <property type="molecule type" value="Genomic_DNA"/>
</dbReference>
<comment type="pathway">
    <text evidence="2 8">One-carbon metabolism; tetrahydrofolate interconversion.</text>
</comment>
<evidence type="ECO:0000313" key="11">
    <source>
        <dbReference type="Proteomes" id="UP000244811"/>
    </source>
</evidence>
<evidence type="ECO:0000256" key="3">
    <source>
        <dbReference type="ARBA" id="ARBA00006376"/>
    </source>
</evidence>
<dbReference type="InterPro" id="IPR015422">
    <property type="entry name" value="PyrdxlP-dep_Trfase_small"/>
</dbReference>
<comment type="similarity">
    <text evidence="3 8">Belongs to the SHMT family.</text>
</comment>
<evidence type="ECO:0000256" key="7">
    <source>
        <dbReference type="PIRSR" id="PIRSR000412-50"/>
    </source>
</evidence>
<dbReference type="InterPro" id="IPR015424">
    <property type="entry name" value="PyrdxlP-dep_Trfase"/>
</dbReference>
<dbReference type="InterPro" id="IPR001085">
    <property type="entry name" value="Ser_HO-MeTrfase"/>
</dbReference>
<dbReference type="PANTHER" id="PTHR11680:SF35">
    <property type="entry name" value="SERINE HYDROXYMETHYLTRANSFERASE 1"/>
    <property type="match status" value="1"/>
</dbReference>
<dbReference type="PROSITE" id="PS00096">
    <property type="entry name" value="SHMT"/>
    <property type="match status" value="1"/>
</dbReference>
<gene>
    <name evidence="10" type="ORF">MACK_003245</name>
</gene>
<evidence type="ECO:0000256" key="5">
    <source>
        <dbReference type="ARBA" id="ARBA00022679"/>
    </source>
</evidence>
<evidence type="ECO:0000256" key="2">
    <source>
        <dbReference type="ARBA" id="ARBA00004777"/>
    </source>
</evidence>
<dbReference type="Gene3D" id="3.40.640.10">
    <property type="entry name" value="Type I PLP-dependent aspartate aminotransferase-like (Major domain)"/>
    <property type="match status" value="1"/>
</dbReference>
<evidence type="ECO:0000256" key="1">
    <source>
        <dbReference type="ARBA" id="ARBA00001933"/>
    </source>
</evidence>
<accession>A0A976SIC4</accession>
<sequence>MSSKREFPLEDEVPLKEFDPEVYEILEKERDRQRYSIDLIASENYASRACLEALGSVFTNKYSEGYPGRRYYGGCKHIDELETLCMKRCLQVFGLSEEEWGVNVQALSGSPANLAVYCALLEPHDKLMGLSLMSGGHLTHGYYIGKKKISASSIFFSPLSYTLDQETGLIDYKELEKLAKLYCPRLIIAGASTYTRYIDYKRFREIADSVDAYLMADIAHISGLVAAGVHPSPFEYCHVVTSTTHKSLKGPRSGLIFFNKKLLPEFGECINNSVFPVLQGGPHNNKIAALAVQLKQMLKPEWKEYAQNVVNTARALASELEKRSFKILTGGTDNHTVIVDLRPFDVTGSKAQIVCELVNVTISKSTLPGDKSALNPSGIRLGTPSLVSRGANKEDMEFVAEVLKKVVDICVKVQAQKGKKLVDFKVGLEENEEVLKLKSEVVEWVSKFPYID</sequence>
<dbReference type="PANTHER" id="PTHR11680">
    <property type="entry name" value="SERINE HYDROXYMETHYLTRANSFERASE"/>
    <property type="match status" value="1"/>
</dbReference>
<dbReference type="NCBIfam" id="NF000586">
    <property type="entry name" value="PRK00011.1"/>
    <property type="match status" value="1"/>
</dbReference>
<comment type="catalytic activity">
    <reaction evidence="8">
        <text>(6R)-5,10-methylene-5,6,7,8-tetrahydrofolate + glycine + H2O = (6S)-5,6,7,8-tetrahydrofolate + L-serine</text>
        <dbReference type="Rhea" id="RHEA:15481"/>
        <dbReference type="ChEBI" id="CHEBI:15377"/>
        <dbReference type="ChEBI" id="CHEBI:15636"/>
        <dbReference type="ChEBI" id="CHEBI:33384"/>
        <dbReference type="ChEBI" id="CHEBI:57305"/>
        <dbReference type="ChEBI" id="CHEBI:57453"/>
        <dbReference type="EC" id="2.1.2.1"/>
    </reaction>
</comment>
<dbReference type="GO" id="GO:0035999">
    <property type="term" value="P:tetrahydrofolate interconversion"/>
    <property type="evidence" value="ECO:0007669"/>
    <property type="project" value="InterPro"/>
</dbReference>
<dbReference type="FunFam" id="3.40.640.10:FF:000097">
    <property type="entry name" value="Serine hydroxymethyltransferase"/>
    <property type="match status" value="1"/>
</dbReference>
<dbReference type="InterPro" id="IPR039429">
    <property type="entry name" value="SHMT-like_dom"/>
</dbReference>
<dbReference type="InterPro" id="IPR015421">
    <property type="entry name" value="PyrdxlP-dep_Trfase_major"/>
</dbReference>
<dbReference type="GO" id="GO:0030170">
    <property type="term" value="F:pyridoxal phosphate binding"/>
    <property type="evidence" value="ECO:0007669"/>
    <property type="project" value="InterPro"/>
</dbReference>
<comment type="cofactor">
    <cofactor evidence="1 7 8">
        <name>pyridoxal 5'-phosphate</name>
        <dbReference type="ChEBI" id="CHEBI:597326"/>
    </cofactor>
</comment>
<organism evidence="10 11">
    <name type="scientific">Theileria orientalis</name>
    <dbReference type="NCBI Taxonomy" id="68886"/>
    <lineage>
        <taxon>Eukaryota</taxon>
        <taxon>Sar</taxon>
        <taxon>Alveolata</taxon>
        <taxon>Apicomplexa</taxon>
        <taxon>Aconoidasida</taxon>
        <taxon>Piroplasmida</taxon>
        <taxon>Theileriidae</taxon>
        <taxon>Theileria</taxon>
    </lineage>
</organism>
<dbReference type="GO" id="GO:0019264">
    <property type="term" value="P:glycine biosynthetic process from serine"/>
    <property type="evidence" value="ECO:0007669"/>
    <property type="project" value="InterPro"/>
</dbReference>
<dbReference type="HAMAP" id="MF_00051">
    <property type="entry name" value="SHMT"/>
    <property type="match status" value="1"/>
</dbReference>
<evidence type="ECO:0000256" key="6">
    <source>
        <dbReference type="ARBA" id="ARBA00022898"/>
    </source>
</evidence>
<dbReference type="InterPro" id="IPR019798">
    <property type="entry name" value="Ser_HO-MeTrfase_PLP_BS"/>
</dbReference>
<evidence type="ECO:0000256" key="4">
    <source>
        <dbReference type="ARBA" id="ARBA00022563"/>
    </source>
</evidence>
<keyword evidence="5 8" id="KW-0808">Transferase</keyword>
<dbReference type="EC" id="2.1.2.1" evidence="8"/>
<dbReference type="GO" id="GO:0004372">
    <property type="term" value="F:glycine hydroxymethyltransferase activity"/>
    <property type="evidence" value="ECO:0007669"/>
    <property type="project" value="UniProtKB-EC"/>
</dbReference>
<name>A0A976SIC4_THEOR</name>
<evidence type="ECO:0000259" key="9">
    <source>
        <dbReference type="Pfam" id="PF00464"/>
    </source>
</evidence>
<dbReference type="InterPro" id="IPR049943">
    <property type="entry name" value="Ser_HO-MeTrfase-like"/>
</dbReference>
<dbReference type="Pfam" id="PF00464">
    <property type="entry name" value="SHMT"/>
    <property type="match status" value="1"/>
</dbReference>
<dbReference type="SUPFAM" id="SSF53383">
    <property type="entry name" value="PLP-dependent transferases"/>
    <property type="match status" value="1"/>
</dbReference>
<evidence type="ECO:0000313" key="10">
    <source>
        <dbReference type="EMBL" id="UVC49414.1"/>
    </source>
</evidence>
<dbReference type="GO" id="GO:0005739">
    <property type="term" value="C:mitochondrion"/>
    <property type="evidence" value="ECO:0007669"/>
    <property type="project" value="TreeGrafter"/>
</dbReference>
<protein>
    <recommendedName>
        <fullName evidence="8">Serine hydroxymethyltransferase</fullName>
        <ecNumber evidence="8">2.1.2.1</ecNumber>
    </recommendedName>
</protein>
<dbReference type="PIRSF" id="PIRSF000412">
    <property type="entry name" value="SHMT"/>
    <property type="match status" value="1"/>
</dbReference>
<dbReference type="CDD" id="cd00378">
    <property type="entry name" value="SHMT"/>
    <property type="match status" value="1"/>
</dbReference>
<feature type="domain" description="Serine hydroxymethyltransferase-like" evidence="9">
    <location>
        <begin position="15"/>
        <end position="402"/>
    </location>
</feature>
<keyword evidence="4 8" id="KW-0554">One-carbon metabolism</keyword>
<evidence type="ECO:0000256" key="8">
    <source>
        <dbReference type="RuleBase" id="RU000585"/>
    </source>
</evidence>
<feature type="modified residue" description="N6-(pyridoxal phosphate)lysine" evidence="7">
    <location>
        <position position="246"/>
    </location>
</feature>
<reference evidence="10" key="1">
    <citation type="submission" date="2022-07" db="EMBL/GenBank/DDBJ databases">
        <title>Evaluation of T. orientalis genome assembly methods using nanopore sequencing and analysis of variation between genomes.</title>
        <authorList>
            <person name="Yam J."/>
            <person name="Micallef M.L."/>
            <person name="Liu M."/>
            <person name="Djordjevic S.P."/>
            <person name="Bogema D.R."/>
            <person name="Jenkins C."/>
        </authorList>
    </citation>
    <scope>NUCLEOTIDE SEQUENCE</scope>
    <source>
        <strain evidence="10">Goon Nure</strain>
    </source>
</reference>
<comment type="function">
    <text evidence="8">Interconversion of serine and glycine.</text>
</comment>
<dbReference type="Proteomes" id="UP000244811">
    <property type="component" value="Chromosome 1"/>
</dbReference>
<dbReference type="AlphaFoldDB" id="A0A976SIC4"/>
<proteinExistence type="inferred from homology"/>